<dbReference type="Pfam" id="PF03739">
    <property type="entry name" value="LptF_LptG"/>
    <property type="match status" value="1"/>
</dbReference>
<feature type="transmembrane region" description="Helical" evidence="6">
    <location>
        <begin position="264"/>
        <end position="284"/>
    </location>
</feature>
<protein>
    <submittedName>
        <fullName evidence="8">LptF/LptG family permease</fullName>
    </submittedName>
</protein>
<feature type="transmembrane region" description="Helical" evidence="6">
    <location>
        <begin position="56"/>
        <end position="78"/>
    </location>
</feature>
<proteinExistence type="predicted"/>
<dbReference type="PANTHER" id="PTHR33529">
    <property type="entry name" value="SLR0882 PROTEIN-RELATED"/>
    <property type="match status" value="1"/>
</dbReference>
<comment type="subcellular location">
    <subcellularLocation>
        <location evidence="1">Cell membrane</location>
        <topology evidence="1">Multi-pass membrane protein</topology>
    </subcellularLocation>
</comment>
<dbReference type="EMBL" id="JADBHS010000019">
    <property type="protein sequence ID" value="MBE2987142.1"/>
    <property type="molecule type" value="Genomic_DNA"/>
</dbReference>
<feature type="transmembrane region" description="Helical" evidence="6">
    <location>
        <begin position="12"/>
        <end position="36"/>
    </location>
</feature>
<dbReference type="RefSeq" id="WP_169972530.1">
    <property type="nucleotide sequence ID" value="NZ_CP012545.1"/>
</dbReference>
<evidence type="ECO:0000256" key="6">
    <source>
        <dbReference type="SAM" id="Phobius"/>
    </source>
</evidence>
<keyword evidence="2" id="KW-1003">Cell membrane</keyword>
<name>A0AAW3ZWV3_9BACT</name>
<keyword evidence="9" id="KW-1185">Reference proteome</keyword>
<evidence type="ECO:0000313" key="10">
    <source>
        <dbReference type="Proteomes" id="UP001318760"/>
    </source>
</evidence>
<dbReference type="GO" id="GO:0043190">
    <property type="term" value="C:ATP-binding cassette (ABC) transporter complex"/>
    <property type="evidence" value="ECO:0007669"/>
    <property type="project" value="TreeGrafter"/>
</dbReference>
<evidence type="ECO:0000256" key="4">
    <source>
        <dbReference type="ARBA" id="ARBA00022989"/>
    </source>
</evidence>
<keyword evidence="4 6" id="KW-1133">Transmembrane helix</keyword>
<feature type="transmembrane region" description="Helical" evidence="6">
    <location>
        <begin position="316"/>
        <end position="334"/>
    </location>
</feature>
<dbReference type="PANTHER" id="PTHR33529:SF7">
    <property type="entry name" value="LIPOPOLYSACCHARIDE EXPORT SYSTEM PERMEASE PROTEIN LPTF"/>
    <property type="match status" value="1"/>
</dbReference>
<dbReference type="Proteomes" id="UP000650616">
    <property type="component" value="Unassembled WGS sequence"/>
</dbReference>
<feature type="transmembrane region" description="Helical" evidence="6">
    <location>
        <begin position="99"/>
        <end position="126"/>
    </location>
</feature>
<keyword evidence="3 6" id="KW-0812">Transmembrane</keyword>
<dbReference type="EMBL" id="LIWG01000015">
    <property type="protein sequence ID" value="MBE3608821.1"/>
    <property type="molecule type" value="Genomic_DNA"/>
</dbReference>
<evidence type="ECO:0000256" key="3">
    <source>
        <dbReference type="ARBA" id="ARBA00022692"/>
    </source>
</evidence>
<sequence length="342" mass="38864">MNRVNKYLLHNFLGTFASLFSTLFLIMSIVFFIQIARVTSYIEITFGELIKLYLFMLPKVLLFVVPIAFFVSLAMTLFRLSKENESIVIFTLGSSPNSIAKFFLSFAALLSGALMLLALVMIPIAAELNSNFVDYKKTVAKLNLKPNQFGQKFSEWMVYIGTQDSDENGTIYKDIVMYNPKVQDSERIIIADNAKFSNTQSGVELSLNNGKIYDMRDSLYNQSNFKYMKIRTTQSESTSKVGNIKEYWLEAKTNNKRKKDLCTYVLVALFPLATTLFAISFGIVTYRYEKGAVYLGSFGVLFGYFALIMLLASRPITAIPVVFLSFMLSGILLYQTKIARRY</sequence>
<keyword evidence="5 6" id="KW-0472">Membrane</keyword>
<accession>A0AAW3ZWV3</accession>
<dbReference type="GO" id="GO:0015920">
    <property type="term" value="P:lipopolysaccharide transport"/>
    <property type="evidence" value="ECO:0007669"/>
    <property type="project" value="TreeGrafter"/>
</dbReference>
<gene>
    <name evidence="7" type="ORF">CCAL12919_08450</name>
    <name evidence="8" type="ORF">CCAL9337_08825</name>
</gene>
<reference evidence="8 9" key="1">
    <citation type="submission" date="2015-08" db="EMBL/GenBank/DDBJ databases">
        <title>Comparative genomics of the Campylobacter concisus group.</title>
        <authorList>
            <person name="Yee E."/>
            <person name="Chapman M.H."/>
            <person name="Huynh S."/>
            <person name="Bono J.L."/>
            <person name="On S.L."/>
            <person name="St Leger J."/>
            <person name="Foster G."/>
            <person name="Parker C.T."/>
            <person name="Miller W.G."/>
        </authorList>
    </citation>
    <scope>NUCLEOTIDE SEQUENCE [LARGE SCALE GENOMIC DNA]</scope>
    <source>
        <strain evidence="8 9">RM9337</strain>
    </source>
</reference>
<reference evidence="7 10" key="2">
    <citation type="submission" date="2020-10" db="EMBL/GenBank/DDBJ databases">
        <title>Campylobacter californiensis sp. nov. isolated from cattle and feral swine in California.</title>
        <authorList>
            <person name="Miller W.G."/>
        </authorList>
    </citation>
    <scope>NUCLEOTIDE SEQUENCE [LARGE SCALE GENOMIC DNA]</scope>
    <source>
        <strain evidence="7 10">RM12919</strain>
    </source>
</reference>
<dbReference type="InterPro" id="IPR005495">
    <property type="entry name" value="LptG/LptF_permease"/>
</dbReference>
<evidence type="ECO:0000256" key="1">
    <source>
        <dbReference type="ARBA" id="ARBA00004651"/>
    </source>
</evidence>
<comment type="caution">
    <text evidence="8">The sequence shown here is derived from an EMBL/GenBank/DDBJ whole genome shotgun (WGS) entry which is preliminary data.</text>
</comment>
<feature type="transmembrane region" description="Helical" evidence="6">
    <location>
        <begin position="291"/>
        <end position="310"/>
    </location>
</feature>
<evidence type="ECO:0000313" key="7">
    <source>
        <dbReference type="EMBL" id="MBE2987142.1"/>
    </source>
</evidence>
<dbReference type="AlphaFoldDB" id="A0AAW3ZWV3"/>
<dbReference type="Proteomes" id="UP001318760">
    <property type="component" value="Unassembled WGS sequence"/>
</dbReference>
<evidence type="ECO:0000256" key="5">
    <source>
        <dbReference type="ARBA" id="ARBA00023136"/>
    </source>
</evidence>
<evidence type="ECO:0000313" key="8">
    <source>
        <dbReference type="EMBL" id="MBE3608821.1"/>
    </source>
</evidence>
<evidence type="ECO:0000256" key="2">
    <source>
        <dbReference type="ARBA" id="ARBA00022475"/>
    </source>
</evidence>
<evidence type="ECO:0000313" key="9">
    <source>
        <dbReference type="Proteomes" id="UP000650616"/>
    </source>
</evidence>
<organism evidence="8 9">
    <name type="scientific">Campylobacter californiensis</name>
    <dbReference type="NCBI Taxonomy" id="1032243"/>
    <lineage>
        <taxon>Bacteria</taxon>
        <taxon>Pseudomonadati</taxon>
        <taxon>Campylobacterota</taxon>
        <taxon>Epsilonproteobacteria</taxon>
        <taxon>Campylobacterales</taxon>
        <taxon>Campylobacteraceae</taxon>
        <taxon>Campylobacter</taxon>
    </lineage>
</organism>